<dbReference type="EMBL" id="VDMD01000107">
    <property type="protein sequence ID" value="TRM55610.1"/>
    <property type="molecule type" value="Genomic_DNA"/>
</dbReference>
<organism evidence="1 2">
    <name type="scientific">Schizophyllum amplum</name>
    <dbReference type="NCBI Taxonomy" id="97359"/>
    <lineage>
        <taxon>Eukaryota</taxon>
        <taxon>Fungi</taxon>
        <taxon>Dikarya</taxon>
        <taxon>Basidiomycota</taxon>
        <taxon>Agaricomycotina</taxon>
        <taxon>Agaricomycetes</taxon>
        <taxon>Agaricomycetidae</taxon>
        <taxon>Agaricales</taxon>
        <taxon>Schizophyllaceae</taxon>
        <taxon>Schizophyllum</taxon>
    </lineage>
</organism>
<dbReference type="AlphaFoldDB" id="A0A550BST2"/>
<evidence type="ECO:0000313" key="1">
    <source>
        <dbReference type="EMBL" id="TRM55610.1"/>
    </source>
</evidence>
<evidence type="ECO:0000313" key="2">
    <source>
        <dbReference type="Proteomes" id="UP000320762"/>
    </source>
</evidence>
<protein>
    <submittedName>
        <fullName evidence="1">Uncharacterized protein</fullName>
    </submittedName>
</protein>
<accession>A0A550BST2</accession>
<gene>
    <name evidence="1" type="ORF">BD626DRAFT_542083</name>
</gene>
<dbReference type="Proteomes" id="UP000320762">
    <property type="component" value="Unassembled WGS sequence"/>
</dbReference>
<sequence length="503" mass="55038">MASQVLHTGELLLNIFEYLDGFTGAESSWLEWPAGSRAQAPARMVSGVCRTWRNTRYGQLASRGEHVVVGVPDDGNLPDGQIERLADYLERGGGRGPLYVTIYLRMLQSLSQPTLHAVKAVTLAFVHILFVHAHRFVRLRVDRVPMHPFPQPSYCALPVLRALEVIVGEPVHIAADGADNIGGITQQYPDNTFFESIQIPTLMCVNIISRSILQASIPSAESVTNLSIVAQHHLSNVFEVVRACPHLRFLHLEEPHGAPHVSVPAPDTPLDLQHLEKVILCILRSHLPEVFVALAGTSVRDLAIWPACGDNGNTWALPPASVTSLTLGIRLTPVQARTLLDLEGLKALVMADLPDDHLQDEAPIDRFFLSALARGRLPRLSVLDLSIQTWAVNAQCIHEMHQALHNRIHHPPAGESLTSVVIGVSGCWRHDPPETALLASLTGPVTLRHSEDCRRCRAMTWSEWYGSNGQWDNVPDSTWGSINTNGWGVASDNGFGSGSGDAN</sequence>
<name>A0A550BST2_9AGAR</name>
<keyword evidence="2" id="KW-1185">Reference proteome</keyword>
<comment type="caution">
    <text evidence="1">The sequence shown here is derived from an EMBL/GenBank/DDBJ whole genome shotgun (WGS) entry which is preliminary data.</text>
</comment>
<reference evidence="1 2" key="1">
    <citation type="journal article" date="2019" name="New Phytol.">
        <title>Comparative genomics reveals unique wood-decay strategies and fruiting body development in the Schizophyllaceae.</title>
        <authorList>
            <person name="Almasi E."/>
            <person name="Sahu N."/>
            <person name="Krizsan K."/>
            <person name="Balint B."/>
            <person name="Kovacs G.M."/>
            <person name="Kiss B."/>
            <person name="Cseklye J."/>
            <person name="Drula E."/>
            <person name="Henrissat B."/>
            <person name="Nagy I."/>
            <person name="Chovatia M."/>
            <person name="Adam C."/>
            <person name="LaButti K."/>
            <person name="Lipzen A."/>
            <person name="Riley R."/>
            <person name="Grigoriev I.V."/>
            <person name="Nagy L.G."/>
        </authorList>
    </citation>
    <scope>NUCLEOTIDE SEQUENCE [LARGE SCALE GENOMIC DNA]</scope>
    <source>
        <strain evidence="1 2">NL-1724</strain>
    </source>
</reference>
<proteinExistence type="predicted"/>